<dbReference type="GO" id="GO:0016020">
    <property type="term" value="C:membrane"/>
    <property type="evidence" value="ECO:0007669"/>
    <property type="project" value="UniProtKB-SubCell"/>
</dbReference>
<dbReference type="InterPro" id="IPR015631">
    <property type="entry name" value="CD2/SLAM_rcpt"/>
</dbReference>
<evidence type="ECO:0000256" key="1">
    <source>
        <dbReference type="ARBA" id="ARBA00004370"/>
    </source>
</evidence>
<dbReference type="Gene3D" id="2.60.40.10">
    <property type="entry name" value="Immunoglobulins"/>
    <property type="match status" value="2"/>
</dbReference>
<feature type="non-terminal residue" evidence="6">
    <location>
        <position position="160"/>
    </location>
</feature>
<keyword evidence="2" id="KW-0732">Signal</keyword>
<dbReference type="AlphaFoldDB" id="A0A7L0W7K8"/>
<organism evidence="6 7">
    <name type="scientific">Alectura lathami</name>
    <name type="common">Australian brush turkey</name>
    <dbReference type="NCBI Taxonomy" id="81907"/>
    <lineage>
        <taxon>Eukaryota</taxon>
        <taxon>Metazoa</taxon>
        <taxon>Chordata</taxon>
        <taxon>Craniata</taxon>
        <taxon>Vertebrata</taxon>
        <taxon>Euteleostomi</taxon>
        <taxon>Archelosauria</taxon>
        <taxon>Archosauria</taxon>
        <taxon>Dinosauria</taxon>
        <taxon>Saurischia</taxon>
        <taxon>Theropoda</taxon>
        <taxon>Coelurosauria</taxon>
        <taxon>Aves</taxon>
        <taxon>Neognathae</taxon>
        <taxon>Galloanserae</taxon>
        <taxon>Galliformes</taxon>
        <taxon>Megapodiidae</taxon>
        <taxon>Alectura</taxon>
    </lineage>
</organism>
<gene>
    <name evidence="6" type="primary">Slamf1</name>
    <name evidence="6" type="ORF">ALELAT_R12585</name>
</gene>
<dbReference type="PROSITE" id="PS50835">
    <property type="entry name" value="IG_LIKE"/>
    <property type="match status" value="1"/>
</dbReference>
<feature type="non-terminal residue" evidence="6">
    <location>
        <position position="1"/>
    </location>
</feature>
<evidence type="ECO:0000313" key="7">
    <source>
        <dbReference type="Proteomes" id="UP000562322"/>
    </source>
</evidence>
<sequence>EDPPNKDILLKYTSGHWVNYKEGENRFDPDSFSLEILNTKRKDQRLYEYVVSRDAKEKVWQIQLEVYEPVSDPSIQVLNWMLANSSCTVTLNCTAARGDNVSYSWASPEAGTSAPCTHNGSLLQLSYDPNNSSLACACTASNPVSRRTVTFHPSACSFQQ</sequence>
<evidence type="ECO:0000259" key="5">
    <source>
        <dbReference type="PROSITE" id="PS50835"/>
    </source>
</evidence>
<evidence type="ECO:0000256" key="2">
    <source>
        <dbReference type="ARBA" id="ARBA00022729"/>
    </source>
</evidence>
<dbReference type="EMBL" id="VXAV01004251">
    <property type="protein sequence ID" value="NXL87461.1"/>
    <property type="molecule type" value="Genomic_DNA"/>
</dbReference>
<dbReference type="InterPro" id="IPR013783">
    <property type="entry name" value="Ig-like_fold"/>
</dbReference>
<evidence type="ECO:0000256" key="3">
    <source>
        <dbReference type="ARBA" id="ARBA00023136"/>
    </source>
</evidence>
<comment type="caution">
    <text evidence="6">The sequence shown here is derived from an EMBL/GenBank/DDBJ whole genome shotgun (WGS) entry which is preliminary data.</text>
</comment>
<evidence type="ECO:0000256" key="4">
    <source>
        <dbReference type="ARBA" id="ARBA00023180"/>
    </source>
</evidence>
<evidence type="ECO:0000313" key="6">
    <source>
        <dbReference type="EMBL" id="NXL87461.1"/>
    </source>
</evidence>
<dbReference type="PANTHER" id="PTHR12080">
    <property type="entry name" value="SIGNALING LYMPHOCYTIC ACTIVATION MOLECULE"/>
    <property type="match status" value="1"/>
</dbReference>
<reference evidence="6 7" key="1">
    <citation type="submission" date="2019-09" db="EMBL/GenBank/DDBJ databases">
        <title>Bird 10,000 Genomes (B10K) Project - Family phase.</title>
        <authorList>
            <person name="Zhang G."/>
        </authorList>
    </citation>
    <scope>NUCLEOTIDE SEQUENCE [LARGE SCALE GENOMIC DNA]</scope>
    <source>
        <strain evidence="6">B10K-DU-001-39</strain>
        <tissue evidence="6">Muscle</tissue>
    </source>
</reference>
<feature type="domain" description="Ig-like" evidence="5">
    <location>
        <begin position="73"/>
        <end position="150"/>
    </location>
</feature>
<protein>
    <submittedName>
        <fullName evidence="6">SLAF1 protein</fullName>
    </submittedName>
</protein>
<name>A0A7L0W7K8_ALELA</name>
<keyword evidence="3" id="KW-0472">Membrane</keyword>
<accession>A0A7L0W7K8</accession>
<dbReference type="InterPro" id="IPR007110">
    <property type="entry name" value="Ig-like_dom"/>
</dbReference>
<comment type="subcellular location">
    <subcellularLocation>
        <location evidence="1">Membrane</location>
    </subcellularLocation>
</comment>
<proteinExistence type="predicted"/>
<dbReference type="PANTHER" id="PTHR12080:SF55">
    <property type="entry name" value="LYMPHOCYTE FUNCTION-ASSOCIATED ANTIGEN 3"/>
    <property type="match status" value="1"/>
</dbReference>
<dbReference type="Proteomes" id="UP000562322">
    <property type="component" value="Unassembled WGS sequence"/>
</dbReference>
<keyword evidence="4" id="KW-0325">Glycoprotein</keyword>
<dbReference type="OrthoDB" id="8963224at2759"/>
<keyword evidence="7" id="KW-1185">Reference proteome</keyword>